<protein>
    <recommendedName>
        <fullName evidence="1">OB domain-containing protein</fullName>
    </recommendedName>
</protein>
<dbReference type="RefSeq" id="WP_068200881.1">
    <property type="nucleotide sequence ID" value="NZ_CP014209.1"/>
</dbReference>
<accession>A0A168EHB2</accession>
<proteinExistence type="predicted"/>
<dbReference type="Gene3D" id="2.40.50.140">
    <property type="entry name" value="Nucleic acid-binding proteins"/>
    <property type="match status" value="1"/>
</dbReference>
<keyword evidence="3" id="KW-1185">Reference proteome</keyword>
<dbReference type="OrthoDB" id="3268233at2"/>
<dbReference type="EMBL" id="CP014209">
    <property type="protein sequence ID" value="ANC30021.1"/>
    <property type="molecule type" value="Genomic_DNA"/>
</dbReference>
<evidence type="ECO:0000313" key="3">
    <source>
        <dbReference type="Proteomes" id="UP000076794"/>
    </source>
</evidence>
<evidence type="ECO:0000313" key="2">
    <source>
        <dbReference type="EMBL" id="ANC30021.1"/>
    </source>
</evidence>
<organism evidence="2 3">
    <name type="scientific">Isoptericola dokdonensis DS-3</name>
    <dbReference type="NCBI Taxonomy" id="1300344"/>
    <lineage>
        <taxon>Bacteria</taxon>
        <taxon>Bacillati</taxon>
        <taxon>Actinomycetota</taxon>
        <taxon>Actinomycetes</taxon>
        <taxon>Micrococcales</taxon>
        <taxon>Promicromonosporaceae</taxon>
        <taxon>Isoptericola</taxon>
    </lineage>
</organism>
<gene>
    <name evidence="2" type="ORF">I598_0434</name>
</gene>
<reference evidence="2 3" key="1">
    <citation type="submission" date="2016-01" db="EMBL/GenBank/DDBJ databases">
        <title>Complete genome sequence of a soil Actinobacterium, Isoptericola dokdonensis DS-3.</title>
        <authorList>
            <person name="Kwon S.-K."/>
            <person name="Kim J.F."/>
        </authorList>
    </citation>
    <scope>NUCLEOTIDE SEQUENCE [LARGE SCALE GENOMIC DNA]</scope>
    <source>
        <strain evidence="2 3">DS-3</strain>
    </source>
</reference>
<dbReference type="Pfam" id="PF01336">
    <property type="entry name" value="tRNA_anti-codon"/>
    <property type="match status" value="1"/>
</dbReference>
<dbReference type="KEGG" id="ido:I598_0434"/>
<dbReference type="InterPro" id="IPR012340">
    <property type="entry name" value="NA-bd_OB-fold"/>
</dbReference>
<dbReference type="Proteomes" id="UP000076794">
    <property type="component" value="Chromosome"/>
</dbReference>
<dbReference type="CDD" id="cd04488">
    <property type="entry name" value="RecG_wedge_OBF"/>
    <property type="match status" value="1"/>
</dbReference>
<feature type="domain" description="OB" evidence="1">
    <location>
        <begin position="44"/>
        <end position="116"/>
    </location>
</feature>
<dbReference type="STRING" id="1300344.I598_0434"/>
<dbReference type="InterPro" id="IPR004365">
    <property type="entry name" value="NA-bd_OB_tRNA"/>
</dbReference>
<dbReference type="AlphaFoldDB" id="A0A168EHB2"/>
<dbReference type="GO" id="GO:0003676">
    <property type="term" value="F:nucleic acid binding"/>
    <property type="evidence" value="ECO:0007669"/>
    <property type="project" value="InterPro"/>
</dbReference>
<name>A0A168EHB2_9MICO</name>
<dbReference type="PATRIC" id="fig|1300344.3.peg.434"/>
<evidence type="ECO:0000259" key="1">
    <source>
        <dbReference type="Pfam" id="PF01336"/>
    </source>
</evidence>
<sequence>MSLRTLVRAALASTDDVAADDERHAAAKVVGCTPLSDAVPRCRVAVSGVLRSVVLRPRGGVPTVEAELFDGTGSVDLVWLGRRELAGIEPGRRLRVEGVVAERDGRRTLFNPRYELRAWAGE</sequence>